<proteinExistence type="predicted"/>
<gene>
    <name evidence="1" type="ORF">AVEN_62522_1</name>
</gene>
<evidence type="ECO:0000313" key="1">
    <source>
        <dbReference type="EMBL" id="GBL72204.1"/>
    </source>
</evidence>
<protein>
    <submittedName>
        <fullName evidence="1">Uncharacterized protein</fullName>
    </submittedName>
</protein>
<reference evidence="1 2" key="1">
    <citation type="journal article" date="2019" name="Sci. Rep.">
        <title>Orb-weaving spider Araneus ventricosus genome elucidates the spidroin gene catalogue.</title>
        <authorList>
            <person name="Kono N."/>
            <person name="Nakamura H."/>
            <person name="Ohtoshi R."/>
            <person name="Moran D.A.P."/>
            <person name="Shinohara A."/>
            <person name="Yoshida Y."/>
            <person name="Fujiwara M."/>
            <person name="Mori M."/>
            <person name="Tomita M."/>
            <person name="Arakawa K."/>
        </authorList>
    </citation>
    <scope>NUCLEOTIDE SEQUENCE [LARGE SCALE GENOMIC DNA]</scope>
</reference>
<dbReference type="EMBL" id="BGPR01078899">
    <property type="protein sequence ID" value="GBL72204.1"/>
    <property type="molecule type" value="Genomic_DNA"/>
</dbReference>
<accession>A0A4Y1ZZD9</accession>
<comment type="caution">
    <text evidence="1">The sequence shown here is derived from an EMBL/GenBank/DDBJ whole genome shotgun (WGS) entry which is preliminary data.</text>
</comment>
<dbReference type="AlphaFoldDB" id="A0A4Y1ZZD9"/>
<organism evidence="1 2">
    <name type="scientific">Araneus ventricosus</name>
    <name type="common">Orbweaver spider</name>
    <name type="synonym">Epeira ventricosa</name>
    <dbReference type="NCBI Taxonomy" id="182803"/>
    <lineage>
        <taxon>Eukaryota</taxon>
        <taxon>Metazoa</taxon>
        <taxon>Ecdysozoa</taxon>
        <taxon>Arthropoda</taxon>
        <taxon>Chelicerata</taxon>
        <taxon>Arachnida</taxon>
        <taxon>Araneae</taxon>
        <taxon>Araneomorphae</taxon>
        <taxon>Entelegynae</taxon>
        <taxon>Araneoidea</taxon>
        <taxon>Araneidae</taxon>
        <taxon>Araneus</taxon>
    </lineage>
</organism>
<sequence>MHNPKRWRGLSPKLQQNWDGPCTIVKKLNHVIFTVQRSPNAKPKFLHVK</sequence>
<feature type="non-terminal residue" evidence="1">
    <location>
        <position position="49"/>
    </location>
</feature>
<name>A0A4Y1ZZD9_ARAVE</name>
<evidence type="ECO:0000313" key="2">
    <source>
        <dbReference type="Proteomes" id="UP000499080"/>
    </source>
</evidence>
<dbReference type="Proteomes" id="UP000499080">
    <property type="component" value="Unassembled WGS sequence"/>
</dbReference>
<dbReference type="OrthoDB" id="6431384at2759"/>
<keyword evidence="2" id="KW-1185">Reference proteome</keyword>